<dbReference type="EMBL" id="QMFY01000002">
    <property type="protein sequence ID" value="RAW02293.1"/>
    <property type="molecule type" value="Genomic_DNA"/>
</dbReference>
<feature type="domain" description="HTH araC/xylS-type" evidence="4">
    <location>
        <begin position="194"/>
        <end position="267"/>
    </location>
</feature>
<reference evidence="5 6" key="1">
    <citation type="submission" date="2018-06" db="EMBL/GenBank/DDBJ databases">
        <title>Chryseolinea flavus sp. nov., a member of the phylum Bacteroidetes isolated from soil.</title>
        <authorList>
            <person name="Li Y."/>
            <person name="Wang J."/>
        </authorList>
    </citation>
    <scope>NUCLEOTIDE SEQUENCE [LARGE SCALE GENOMIC DNA]</scope>
    <source>
        <strain evidence="5 6">SDU1-6</strain>
    </source>
</reference>
<dbReference type="OrthoDB" id="635259at2"/>
<comment type="caution">
    <text evidence="5">The sequence shown here is derived from an EMBL/GenBank/DDBJ whole genome shotgun (WGS) entry which is preliminary data.</text>
</comment>
<sequence>MNTFNVSFQRHLPSVMLKDVVDEYTYREITFHDAGVIKKDMPCRHVNSIDFFIGKQYETTDIATQEVLPFVRSTIRGPRLQRKYTITIDQHFVCFSIRFKPTGIFRLFGIPMVNFVDDAINAEEVLPVDFRVINDKLSDARDLASCVAIVEPFLIELLRDADVSVSPYAAVLAAEINHLRLNKMTDFYAAIPQSTRQIERTFKNEVGVSPKTYFNLLRFENVLRAKVKVPNEKWSTIAYDLHYFDQMHLVRDFRKFLGIVPSVFDAASLAL</sequence>
<evidence type="ECO:0000256" key="2">
    <source>
        <dbReference type="ARBA" id="ARBA00023125"/>
    </source>
</evidence>
<dbReference type="RefSeq" id="WP_112746116.1">
    <property type="nucleotide sequence ID" value="NZ_QMFY01000002.1"/>
</dbReference>
<accession>A0A364Y5R3</accession>
<dbReference type="InterPro" id="IPR018060">
    <property type="entry name" value="HTH_AraC"/>
</dbReference>
<proteinExistence type="predicted"/>
<evidence type="ECO:0000313" key="6">
    <source>
        <dbReference type="Proteomes" id="UP000251889"/>
    </source>
</evidence>
<evidence type="ECO:0000256" key="3">
    <source>
        <dbReference type="ARBA" id="ARBA00023163"/>
    </source>
</evidence>
<evidence type="ECO:0000256" key="1">
    <source>
        <dbReference type="ARBA" id="ARBA00023015"/>
    </source>
</evidence>
<dbReference type="GO" id="GO:0043565">
    <property type="term" value="F:sequence-specific DNA binding"/>
    <property type="evidence" value="ECO:0007669"/>
    <property type="project" value="InterPro"/>
</dbReference>
<protein>
    <recommendedName>
        <fullName evidence="4">HTH araC/xylS-type domain-containing protein</fullName>
    </recommendedName>
</protein>
<keyword evidence="2" id="KW-0238">DNA-binding</keyword>
<dbReference type="InterPro" id="IPR050204">
    <property type="entry name" value="AraC_XylS_family_regulators"/>
</dbReference>
<dbReference type="Pfam" id="PF12833">
    <property type="entry name" value="HTH_18"/>
    <property type="match status" value="1"/>
</dbReference>
<dbReference type="AlphaFoldDB" id="A0A364Y5R3"/>
<dbReference type="Proteomes" id="UP000251889">
    <property type="component" value="Unassembled WGS sequence"/>
</dbReference>
<keyword evidence="1" id="KW-0805">Transcription regulation</keyword>
<dbReference type="GO" id="GO:0003700">
    <property type="term" value="F:DNA-binding transcription factor activity"/>
    <property type="evidence" value="ECO:0007669"/>
    <property type="project" value="InterPro"/>
</dbReference>
<keyword evidence="3" id="KW-0804">Transcription</keyword>
<dbReference type="Gene3D" id="1.10.10.60">
    <property type="entry name" value="Homeodomain-like"/>
    <property type="match status" value="1"/>
</dbReference>
<dbReference type="PROSITE" id="PS01124">
    <property type="entry name" value="HTH_ARAC_FAMILY_2"/>
    <property type="match status" value="1"/>
</dbReference>
<gene>
    <name evidence="5" type="ORF">DQQ10_07090</name>
</gene>
<evidence type="ECO:0000259" key="4">
    <source>
        <dbReference type="PROSITE" id="PS01124"/>
    </source>
</evidence>
<keyword evidence="6" id="KW-1185">Reference proteome</keyword>
<organism evidence="5 6">
    <name type="scientific">Pseudochryseolinea flava</name>
    <dbReference type="NCBI Taxonomy" id="2059302"/>
    <lineage>
        <taxon>Bacteria</taxon>
        <taxon>Pseudomonadati</taxon>
        <taxon>Bacteroidota</taxon>
        <taxon>Cytophagia</taxon>
        <taxon>Cytophagales</taxon>
        <taxon>Fulvivirgaceae</taxon>
        <taxon>Pseudochryseolinea</taxon>
    </lineage>
</organism>
<name>A0A364Y5R3_9BACT</name>
<dbReference type="PANTHER" id="PTHR46796">
    <property type="entry name" value="HTH-TYPE TRANSCRIPTIONAL ACTIVATOR RHAS-RELATED"/>
    <property type="match status" value="1"/>
</dbReference>
<evidence type="ECO:0000313" key="5">
    <source>
        <dbReference type="EMBL" id="RAW02293.1"/>
    </source>
</evidence>